<dbReference type="Gene3D" id="3.10.450.620">
    <property type="entry name" value="JHP933, nucleotidyltransferase-like core domain"/>
    <property type="match status" value="1"/>
</dbReference>
<protein>
    <recommendedName>
        <fullName evidence="3">Nucleotidyl transferase AbiEii/AbiGii toxin family protein</fullName>
    </recommendedName>
</protein>
<evidence type="ECO:0008006" key="3">
    <source>
        <dbReference type="Google" id="ProtNLM"/>
    </source>
</evidence>
<dbReference type="InterPro" id="IPR014942">
    <property type="entry name" value="AbiEii"/>
</dbReference>
<sequence length="243" mass="28433">MIVPRPEDAKHKNQMYRLLTQILSNSYLARGLQFKGGTYASLRGVLDRFSVDLDFDLPNKEDRQEARRQCYKIIETLGLTIKDESKEHLQFFLKYQAKQFERNTLKLEISDDVSPYNIYEKVYLLEIGMYCSGYTLDTMFANKLVAAKGRFNKTGKIASRDFYDIHKFFIEGLSVNKQVVEERTSLSYHKYLEDLIKFVTVELNEKVLYQDLNPLMEKGSLDKVVKILKPELLRFLKEAVLRG</sequence>
<evidence type="ECO:0000313" key="1">
    <source>
        <dbReference type="EMBL" id="PIP04723.1"/>
    </source>
</evidence>
<dbReference type="AlphaFoldDB" id="A0A2G9XE07"/>
<dbReference type="Proteomes" id="UP000231388">
    <property type="component" value="Unassembled WGS sequence"/>
</dbReference>
<reference evidence="1 2" key="1">
    <citation type="submission" date="2017-09" db="EMBL/GenBank/DDBJ databases">
        <title>Depth-based differentiation of microbial function through sediment-hosted aquifers and enrichment of novel symbionts in the deep terrestrial subsurface.</title>
        <authorList>
            <person name="Probst A.J."/>
            <person name="Ladd B."/>
            <person name="Jarett J.K."/>
            <person name="Geller-Mcgrath D.E."/>
            <person name="Sieber C.M."/>
            <person name="Emerson J.B."/>
            <person name="Anantharaman K."/>
            <person name="Thomas B.C."/>
            <person name="Malmstrom R."/>
            <person name="Stieglmeier M."/>
            <person name="Klingl A."/>
            <person name="Woyke T."/>
            <person name="Ryan C.M."/>
            <person name="Banfield J.F."/>
        </authorList>
    </citation>
    <scope>NUCLEOTIDE SEQUENCE [LARGE SCALE GENOMIC DNA]</scope>
    <source>
        <strain evidence="1">CG23_combo_of_CG06-09_8_20_14_all_40_14</strain>
    </source>
</reference>
<dbReference type="Pfam" id="PF08843">
    <property type="entry name" value="AbiEii"/>
    <property type="match status" value="1"/>
</dbReference>
<proteinExistence type="predicted"/>
<dbReference type="EMBL" id="PCQY01000012">
    <property type="protein sequence ID" value="PIP04723.1"/>
    <property type="molecule type" value="Genomic_DNA"/>
</dbReference>
<gene>
    <name evidence="1" type="ORF">COX53_00940</name>
</gene>
<comment type="caution">
    <text evidence="1">The sequence shown here is derived from an EMBL/GenBank/DDBJ whole genome shotgun (WGS) entry which is preliminary data.</text>
</comment>
<evidence type="ECO:0000313" key="2">
    <source>
        <dbReference type="Proteomes" id="UP000231388"/>
    </source>
</evidence>
<name>A0A2G9XE07_UNCKA</name>
<accession>A0A2G9XE07</accession>
<organism evidence="1 2">
    <name type="scientific">candidate division WWE3 bacterium CG23_combo_of_CG06-09_8_20_14_all_40_14</name>
    <dbReference type="NCBI Taxonomy" id="1975095"/>
    <lineage>
        <taxon>Bacteria</taxon>
        <taxon>Katanobacteria</taxon>
    </lineage>
</organism>